<dbReference type="ProteomicsDB" id="6914"/>
<evidence type="ECO:0000256" key="1">
    <source>
        <dbReference type="ARBA" id="ARBA00004141"/>
    </source>
</evidence>
<comment type="similarity">
    <text evidence="2">Belongs to the major facilitator superfamily. MFSD6 family.</text>
</comment>
<evidence type="ECO:0000256" key="4">
    <source>
        <dbReference type="ARBA" id="ARBA00022989"/>
    </source>
</evidence>
<feature type="domain" description="Major facilitator superfamily associated" evidence="8">
    <location>
        <begin position="1"/>
        <end position="66"/>
    </location>
</feature>
<keyword evidence="4 7" id="KW-1133">Transmembrane helix</keyword>
<reference evidence="9" key="1">
    <citation type="submission" date="2007-10" db="EMBL/GenBank/DDBJ databases">
        <title>NEDO human cDNA sequencing project focused on splicing variants.</title>
        <authorList>
            <person name="Wakamatsu A."/>
            <person name="Yamamoto J."/>
            <person name="Kimura K."/>
            <person name="Ishii S."/>
            <person name="Watanabe K."/>
            <person name="Sugiyama A."/>
            <person name="Murakawa K."/>
            <person name="Kaida T."/>
            <person name="Tsuchiya K."/>
            <person name="Fukuzumi Y."/>
            <person name="Kumagai A."/>
            <person name="Oishi Y."/>
            <person name="Yamamoto S."/>
            <person name="Ono Y."/>
            <person name="Komori Y."/>
            <person name="Yamazaki M."/>
            <person name="Kisu Y."/>
            <person name="Nishikawa T."/>
            <person name="Sugano S."/>
            <person name="Nomura N."/>
            <person name="Isogai T."/>
        </authorList>
    </citation>
    <scope>NUCLEOTIDE SEQUENCE</scope>
    <source>
        <tissue evidence="9">Testis</tissue>
    </source>
</reference>
<evidence type="ECO:0000256" key="7">
    <source>
        <dbReference type="SAM" id="Phobius"/>
    </source>
</evidence>
<feature type="compositionally biased region" description="Polar residues" evidence="6">
    <location>
        <begin position="190"/>
        <end position="208"/>
    </location>
</feature>
<evidence type="ECO:0000256" key="5">
    <source>
        <dbReference type="ARBA" id="ARBA00023136"/>
    </source>
</evidence>
<evidence type="ECO:0000256" key="3">
    <source>
        <dbReference type="ARBA" id="ARBA00022692"/>
    </source>
</evidence>
<dbReference type="Gene3D" id="1.20.1250.20">
    <property type="entry name" value="MFS general substrate transporter like domains"/>
    <property type="match status" value="1"/>
</dbReference>
<feature type="transmembrane region" description="Helical" evidence="7">
    <location>
        <begin position="38"/>
        <end position="60"/>
    </location>
</feature>
<dbReference type="PANTHER" id="PTHR16172">
    <property type="entry name" value="MAJOR FACILITATOR SUPERFAMILY DOMAIN-CONTAINING PROTEIN 6-LIKE"/>
    <property type="match status" value="1"/>
</dbReference>
<dbReference type="InterPro" id="IPR024989">
    <property type="entry name" value="MFS_assoc_dom"/>
</dbReference>
<dbReference type="PeptideAtlas" id="B7Z810"/>
<feature type="region of interest" description="Disordered" evidence="6">
    <location>
        <begin position="163"/>
        <end position="231"/>
    </location>
</feature>
<evidence type="ECO:0000256" key="6">
    <source>
        <dbReference type="SAM" id="MobiDB-lite"/>
    </source>
</evidence>
<dbReference type="EMBL" id="AK302753">
    <property type="protein sequence ID" value="BAH13796.1"/>
    <property type="molecule type" value="mRNA"/>
</dbReference>
<proteinExistence type="evidence at transcript level"/>
<keyword evidence="5 7" id="KW-0472">Membrane</keyword>
<name>B7Z810_HUMAN</name>
<dbReference type="AlphaFoldDB" id="B7Z810"/>
<protein>
    <submittedName>
        <fullName evidence="9">cDNA FLJ52808</fullName>
    </submittedName>
</protein>
<evidence type="ECO:0000259" key="8">
    <source>
        <dbReference type="Pfam" id="PF12832"/>
    </source>
</evidence>
<sequence>MEVLQGVTHAAIWAACISYLSAAVPPELRTSAQGILQGLHLGLGRGCGAMIGGVLVNYFGAAATFRGIGMACLVILLLFALIQWLAVPDEEEDKTMLAERIPVPSSPVPIATIDLVQQQTEDVNKPAWGVSSSPWVTFVYALYQIKEMMQLTRDNRASEIQPLQGTNENRENSPAGRAQPVPCETHSDPSRNQPSPDAAASQTQTSPAHPSVDPCTEESEEQQAQLAAGGH</sequence>
<comment type="subcellular location">
    <subcellularLocation>
        <location evidence="1">Membrane</location>
        <topology evidence="1">Multi-pass membrane protein</topology>
    </subcellularLocation>
</comment>
<evidence type="ECO:0000256" key="2">
    <source>
        <dbReference type="ARBA" id="ARBA00005241"/>
    </source>
</evidence>
<dbReference type="GO" id="GO:0016020">
    <property type="term" value="C:membrane"/>
    <property type="evidence" value="ECO:0007669"/>
    <property type="project" value="UniProtKB-SubCell"/>
</dbReference>
<feature type="compositionally biased region" description="Low complexity" evidence="6">
    <location>
        <begin position="222"/>
        <end position="231"/>
    </location>
</feature>
<dbReference type="InterPro" id="IPR051717">
    <property type="entry name" value="MFS_MFSD6"/>
</dbReference>
<dbReference type="InterPro" id="IPR036259">
    <property type="entry name" value="MFS_trans_sf"/>
</dbReference>
<keyword evidence="3 7" id="KW-0812">Transmembrane</keyword>
<dbReference type="PANTHER" id="PTHR16172:SF2">
    <property type="entry name" value="MAJOR FACILITATOR SUPERFAMILY DOMAIN-CONTAINING PROTEIN 6"/>
    <property type="match status" value="1"/>
</dbReference>
<dbReference type="Pfam" id="PF12832">
    <property type="entry name" value="MFS_1_like"/>
    <property type="match status" value="1"/>
</dbReference>
<evidence type="ECO:0000313" key="9">
    <source>
        <dbReference type="EMBL" id="BAH13796.1"/>
    </source>
</evidence>
<feature type="transmembrane region" description="Helical" evidence="7">
    <location>
        <begin position="67"/>
        <end position="87"/>
    </location>
</feature>
<accession>B7Z810</accession>
<dbReference type="SUPFAM" id="SSF103473">
    <property type="entry name" value="MFS general substrate transporter"/>
    <property type="match status" value="1"/>
</dbReference>
<organism evidence="9">
    <name type="scientific">Homo sapiens</name>
    <name type="common">Human</name>
    <dbReference type="NCBI Taxonomy" id="9606"/>
    <lineage>
        <taxon>Eukaryota</taxon>
        <taxon>Metazoa</taxon>
        <taxon>Chordata</taxon>
        <taxon>Craniata</taxon>
        <taxon>Vertebrata</taxon>
        <taxon>Euteleostomi</taxon>
        <taxon>Mammalia</taxon>
        <taxon>Eutheria</taxon>
        <taxon>Euarchontoglires</taxon>
        <taxon>Primates</taxon>
        <taxon>Haplorrhini</taxon>
        <taxon>Catarrhini</taxon>
        <taxon>Hominidae</taxon>
        <taxon>Homo</taxon>
    </lineage>
</organism>